<feature type="transmembrane region" description="Helical" evidence="6">
    <location>
        <begin position="282"/>
        <end position="299"/>
    </location>
</feature>
<evidence type="ECO:0000256" key="4">
    <source>
        <dbReference type="ARBA" id="ARBA00023136"/>
    </source>
</evidence>
<feature type="transmembrane region" description="Helical" evidence="6">
    <location>
        <begin position="188"/>
        <end position="210"/>
    </location>
</feature>
<evidence type="ECO:0000256" key="5">
    <source>
        <dbReference type="SAM" id="MobiDB-lite"/>
    </source>
</evidence>
<keyword evidence="9" id="KW-1185">Reference proteome</keyword>
<dbReference type="PANTHER" id="PTHR23501">
    <property type="entry name" value="MAJOR FACILITATOR SUPERFAMILY"/>
    <property type="match status" value="1"/>
</dbReference>
<feature type="compositionally biased region" description="Pro residues" evidence="5">
    <location>
        <begin position="8"/>
        <end position="17"/>
    </location>
</feature>
<dbReference type="InterPro" id="IPR036259">
    <property type="entry name" value="MFS_trans_sf"/>
</dbReference>
<comment type="subcellular location">
    <subcellularLocation>
        <location evidence="1">Cell membrane</location>
        <topology evidence="1">Multi-pass membrane protein</topology>
    </subcellularLocation>
</comment>
<keyword evidence="4 6" id="KW-0472">Membrane</keyword>
<feature type="transmembrane region" description="Helical" evidence="6">
    <location>
        <begin position="320"/>
        <end position="339"/>
    </location>
</feature>
<comment type="caution">
    <text evidence="8">The sequence shown here is derived from an EMBL/GenBank/DDBJ whole genome shotgun (WGS) entry which is preliminary data.</text>
</comment>
<sequence length="503" mass="50894">MTVIADDAPPPAVPAPPATTGESATRATLTAVAPNREGQGENTSPEAPGKPSSPPSLFSRPFRALSIGSIALAALIAFEALAVSTAMPTVAKALDGLSLYAVAFGGTLAAGVVSMVVSGLWNDRVGPVRPLWTGVALFVAGLVLAGTATSMWTLIGGRVVQGLGAGLLSVSLYVVVGKAYPKDLQPRIFAAFAAAWVVPSIVGPALTGVIVERLDWRWVFLAVPMLAIPAALLVRPALRGMTTPLAQREGGWSRASTGKVAWAVAAASGALLFQYGGQQTGVFAIVVLLVAFGVLALAVPRLLPKGSFTFKRGLPSTIMLRGLAGAAFAAADVFIPLMLSRERGLSPAMAGLALTIGALFWSLGSWTQSRPKPPVGRAGLVRAGMAGILLGVGVVSLALIPAVPVALAMAGWSLAGFGMGLVYPTLSVLTLAASAPGEAGRNSASLQLADSLASAAVLAVVGAIFAALVTRPGPLAFVAVYAISALFAAVGLIFAGRVTAEEE</sequence>
<name>A0A841FC12_9ACTN</name>
<feature type="transmembrane region" description="Helical" evidence="6">
    <location>
        <begin position="412"/>
        <end position="436"/>
    </location>
</feature>
<dbReference type="Pfam" id="PF07690">
    <property type="entry name" value="MFS_1"/>
    <property type="match status" value="1"/>
</dbReference>
<feature type="transmembrane region" description="Helical" evidence="6">
    <location>
        <begin position="345"/>
        <end position="367"/>
    </location>
</feature>
<organism evidence="8 9">
    <name type="scientific">Phytomonospora endophytica</name>
    <dbReference type="NCBI Taxonomy" id="714109"/>
    <lineage>
        <taxon>Bacteria</taxon>
        <taxon>Bacillati</taxon>
        <taxon>Actinomycetota</taxon>
        <taxon>Actinomycetes</taxon>
        <taxon>Micromonosporales</taxon>
        <taxon>Micromonosporaceae</taxon>
        <taxon>Phytomonospora</taxon>
    </lineage>
</organism>
<dbReference type="PROSITE" id="PS50850">
    <property type="entry name" value="MFS"/>
    <property type="match status" value="1"/>
</dbReference>
<dbReference type="PANTHER" id="PTHR23501:SF154">
    <property type="entry name" value="MULTIDRUG-EFFLUX TRANSPORTER RV1634-RELATED"/>
    <property type="match status" value="1"/>
</dbReference>
<accession>A0A841FC12</accession>
<evidence type="ECO:0000256" key="6">
    <source>
        <dbReference type="SAM" id="Phobius"/>
    </source>
</evidence>
<proteinExistence type="predicted"/>
<feature type="transmembrane region" description="Helical" evidence="6">
    <location>
        <begin position="133"/>
        <end position="153"/>
    </location>
</feature>
<dbReference type="EMBL" id="JACHGT010000001">
    <property type="protein sequence ID" value="MBB6032533.1"/>
    <property type="molecule type" value="Genomic_DNA"/>
</dbReference>
<feature type="transmembrane region" description="Helical" evidence="6">
    <location>
        <begin position="448"/>
        <end position="469"/>
    </location>
</feature>
<reference evidence="8 9" key="1">
    <citation type="submission" date="2020-08" db="EMBL/GenBank/DDBJ databases">
        <title>Genomic Encyclopedia of Type Strains, Phase IV (KMG-IV): sequencing the most valuable type-strain genomes for metagenomic binning, comparative biology and taxonomic classification.</title>
        <authorList>
            <person name="Goeker M."/>
        </authorList>
    </citation>
    <scope>NUCLEOTIDE SEQUENCE [LARGE SCALE GENOMIC DNA]</scope>
    <source>
        <strain evidence="8 9">YIM 65646</strain>
    </source>
</reference>
<dbReference type="GO" id="GO:0022857">
    <property type="term" value="F:transmembrane transporter activity"/>
    <property type="evidence" value="ECO:0007669"/>
    <property type="project" value="InterPro"/>
</dbReference>
<evidence type="ECO:0000256" key="2">
    <source>
        <dbReference type="ARBA" id="ARBA00022692"/>
    </source>
</evidence>
<feature type="transmembrane region" description="Helical" evidence="6">
    <location>
        <begin position="64"/>
        <end position="87"/>
    </location>
</feature>
<feature type="transmembrane region" description="Helical" evidence="6">
    <location>
        <begin position="475"/>
        <end position="495"/>
    </location>
</feature>
<evidence type="ECO:0000313" key="8">
    <source>
        <dbReference type="EMBL" id="MBB6032533.1"/>
    </source>
</evidence>
<feature type="region of interest" description="Disordered" evidence="5">
    <location>
        <begin position="1"/>
        <end position="55"/>
    </location>
</feature>
<dbReference type="InterPro" id="IPR011701">
    <property type="entry name" value="MFS"/>
</dbReference>
<dbReference type="Proteomes" id="UP000548476">
    <property type="component" value="Unassembled WGS sequence"/>
</dbReference>
<dbReference type="PRINTS" id="PR01036">
    <property type="entry name" value="TCRTETB"/>
</dbReference>
<gene>
    <name evidence="8" type="ORF">HNR73_000375</name>
</gene>
<keyword evidence="3 6" id="KW-1133">Transmembrane helix</keyword>
<evidence type="ECO:0000256" key="1">
    <source>
        <dbReference type="ARBA" id="ARBA00004651"/>
    </source>
</evidence>
<feature type="transmembrane region" description="Helical" evidence="6">
    <location>
        <begin position="379"/>
        <end position="400"/>
    </location>
</feature>
<protein>
    <submittedName>
        <fullName evidence="8">MFS family permease</fullName>
    </submittedName>
</protein>
<dbReference type="SUPFAM" id="SSF103473">
    <property type="entry name" value="MFS general substrate transporter"/>
    <property type="match status" value="1"/>
</dbReference>
<dbReference type="AlphaFoldDB" id="A0A841FC12"/>
<dbReference type="Gene3D" id="1.20.1250.20">
    <property type="entry name" value="MFS general substrate transporter like domains"/>
    <property type="match status" value="1"/>
</dbReference>
<keyword evidence="2 6" id="KW-0812">Transmembrane</keyword>
<evidence type="ECO:0000256" key="3">
    <source>
        <dbReference type="ARBA" id="ARBA00022989"/>
    </source>
</evidence>
<feature type="transmembrane region" description="Helical" evidence="6">
    <location>
        <begin position="159"/>
        <end position="176"/>
    </location>
</feature>
<dbReference type="InterPro" id="IPR020846">
    <property type="entry name" value="MFS_dom"/>
</dbReference>
<dbReference type="GO" id="GO:0005886">
    <property type="term" value="C:plasma membrane"/>
    <property type="evidence" value="ECO:0007669"/>
    <property type="project" value="UniProtKB-SubCell"/>
</dbReference>
<feature type="transmembrane region" description="Helical" evidence="6">
    <location>
        <begin position="99"/>
        <end position="121"/>
    </location>
</feature>
<evidence type="ECO:0000313" key="9">
    <source>
        <dbReference type="Proteomes" id="UP000548476"/>
    </source>
</evidence>
<evidence type="ECO:0000259" key="7">
    <source>
        <dbReference type="PROSITE" id="PS50850"/>
    </source>
</evidence>
<dbReference type="RefSeq" id="WP_184785417.1">
    <property type="nucleotide sequence ID" value="NZ_BONT01000039.1"/>
</dbReference>
<feature type="transmembrane region" description="Helical" evidence="6">
    <location>
        <begin position="216"/>
        <end position="238"/>
    </location>
</feature>
<feature type="domain" description="Major facilitator superfamily (MFS) profile" evidence="7">
    <location>
        <begin position="65"/>
        <end position="503"/>
    </location>
</feature>